<evidence type="ECO:0000256" key="5">
    <source>
        <dbReference type="ARBA" id="ARBA00011643"/>
    </source>
</evidence>
<dbReference type="NCBIfam" id="NF004167">
    <property type="entry name" value="PRK05632.1"/>
    <property type="match status" value="1"/>
</dbReference>
<dbReference type="UniPathway" id="UPA00340">
    <property type="reaction ID" value="UER00459"/>
</dbReference>
<dbReference type="InterPro" id="IPR004614">
    <property type="entry name" value="P_AcTrfase"/>
</dbReference>
<comment type="catalytic activity">
    <reaction evidence="12">
        <text>acetyl-CoA + phosphate = acetyl phosphate + CoA</text>
        <dbReference type="Rhea" id="RHEA:19521"/>
        <dbReference type="ChEBI" id="CHEBI:22191"/>
        <dbReference type="ChEBI" id="CHEBI:43474"/>
        <dbReference type="ChEBI" id="CHEBI:57287"/>
        <dbReference type="ChEBI" id="CHEBI:57288"/>
        <dbReference type="EC" id="2.3.1.8"/>
    </reaction>
</comment>
<dbReference type="AlphaFoldDB" id="A0A8J3E9T7"/>
<keyword evidence="9 12" id="KW-0808">Transferase</keyword>
<comment type="subunit">
    <text evidence="5">Homohexamer.</text>
</comment>
<dbReference type="InterPro" id="IPR010766">
    <property type="entry name" value="DRTGG"/>
</dbReference>
<comment type="domain">
    <text evidence="12">The N-terminal region seems to be important for proper quaternary structure. The C-terminal region contains the substrate-binding site.</text>
</comment>
<evidence type="ECO:0000256" key="4">
    <source>
        <dbReference type="ARBA" id="ARBA00009786"/>
    </source>
</evidence>
<comment type="similarity">
    <text evidence="3 12">In the C-terminal section; belongs to the phosphate acetyltransferase and butyryltransferase family.</text>
</comment>
<comment type="function">
    <text evidence="12">Involved in acetate metabolism.</text>
</comment>
<dbReference type="SUPFAM" id="SSF52540">
    <property type="entry name" value="P-loop containing nucleoside triphosphate hydrolases"/>
    <property type="match status" value="1"/>
</dbReference>
<comment type="pathway">
    <text evidence="2 12">Metabolic intermediate biosynthesis; acetyl-CoA biosynthesis; acetyl-CoA from acetate: step 2/2.</text>
</comment>
<dbReference type="InterPro" id="IPR050500">
    <property type="entry name" value="Phos_Acetyltrans/Butyryltrans"/>
</dbReference>
<dbReference type="GO" id="GO:0005737">
    <property type="term" value="C:cytoplasm"/>
    <property type="evidence" value="ECO:0007669"/>
    <property type="project" value="UniProtKB-SubCell"/>
</dbReference>
<dbReference type="SUPFAM" id="SSF75138">
    <property type="entry name" value="HprK N-terminal domain-like"/>
    <property type="match status" value="1"/>
</dbReference>
<sequence length="698" mass="76731">MSLPIILLPTGQGVGLFSLKQGLRYALEQRGYRVKLFNPLFDAEISSSEIEHYFQQNKMKDFFEYLLNIYDKVSQNSDITLIDGVFIKEHNHNQFEWLNAYINLFNKTLIRAFNANVILIARQGYKTLKDLEIQLKLYQQQIPQDALLGAIVTKLNAPVDSDGKNRFSLLDEDINSSVPSLTRSDIEALTIFSSNHLNLLGVTHWQNNLTYPRVIDIANRLNLTALFEGFDLERRVHIVTMCSRTVDHALDEINPGTLIITAADRSDIILAVTVAAQKGIKIAGLILTAFSLANRAVLDFCLDAAKGMSLPIFVTDNKSISTILKLADIDYSSIPKDDITRLNLLRSSIAECIDVDMITRKLTATPAPTKLSPPAFRHYLIKRATEVTKRIILPEGLEPRTIEAAIFCSERKIATCILLAKRDDVIEVAKKQGLHLSDKVITIDPDSIKAQYLKPLIDARKHKGMTEIMARDALEDNVTLATMMLYMSDVDGLVAGALNTTAHTISPALKIIKTKPDCSIVSSVFFMCLEDQVLVYGDCAVNPDPTTEQLAEIAIQSAESATAFGIDPKIAMISYSTGDSGHGADVDKVKSATELVKAKRPDLIVDGPLQYDAATTLSVAQKKAPNSAVAGYANVLIFPDLNTGNTTYKAVQRSADVLSIGPVLQGLNKPVNDLSRGATVDDIIYTIAITAIQSHATE</sequence>
<dbReference type="GO" id="GO:0006085">
    <property type="term" value="P:acetyl-CoA biosynthetic process"/>
    <property type="evidence" value="ECO:0007669"/>
    <property type="project" value="UniProtKB-UniPathway"/>
</dbReference>
<dbReference type="InterPro" id="IPR016475">
    <property type="entry name" value="P-Actrans_bac"/>
</dbReference>
<dbReference type="PIRSF" id="PIRSF006107">
    <property type="entry name" value="PhpActrans_proteobac"/>
    <property type="match status" value="1"/>
</dbReference>
<comment type="caution">
    <text evidence="15">The sequence shown here is derived from an EMBL/GenBank/DDBJ whole genome shotgun (WGS) entry which is preliminary data.</text>
</comment>
<keyword evidence="10 12" id="KW-0012">Acyltransferase</keyword>
<dbReference type="GO" id="GO:0008959">
    <property type="term" value="F:phosphate acetyltransferase activity"/>
    <property type="evidence" value="ECO:0007669"/>
    <property type="project" value="UniProtKB-EC"/>
</dbReference>
<dbReference type="Pfam" id="PF01515">
    <property type="entry name" value="PTA_PTB"/>
    <property type="match status" value="1"/>
</dbReference>
<evidence type="ECO:0000259" key="13">
    <source>
        <dbReference type="Pfam" id="PF01515"/>
    </source>
</evidence>
<dbReference type="InterPro" id="IPR027417">
    <property type="entry name" value="P-loop_NTPase"/>
</dbReference>
<evidence type="ECO:0000259" key="14">
    <source>
        <dbReference type="Pfam" id="PF07085"/>
    </source>
</evidence>
<evidence type="ECO:0000256" key="3">
    <source>
        <dbReference type="ARBA" id="ARBA00008756"/>
    </source>
</evidence>
<dbReference type="Proteomes" id="UP000636949">
    <property type="component" value="Unassembled WGS sequence"/>
</dbReference>
<evidence type="ECO:0000313" key="15">
    <source>
        <dbReference type="EMBL" id="GGG03767.1"/>
    </source>
</evidence>
<dbReference type="FunFam" id="3.40.50.10750:FF:000001">
    <property type="entry name" value="Phosphate acetyltransferase"/>
    <property type="match status" value="1"/>
</dbReference>
<feature type="domain" description="DRTGG" evidence="14">
    <location>
        <begin position="216"/>
        <end position="326"/>
    </location>
</feature>
<dbReference type="NCBIfam" id="NF007233">
    <property type="entry name" value="PRK09653.1"/>
    <property type="match status" value="1"/>
</dbReference>
<comment type="subcellular location">
    <subcellularLocation>
        <location evidence="1 12">Cytoplasm</location>
    </subcellularLocation>
</comment>
<dbReference type="EC" id="2.3.1.8" evidence="6 12"/>
<keyword evidence="8 12" id="KW-0963">Cytoplasm</keyword>
<dbReference type="InterPro" id="IPR042113">
    <property type="entry name" value="P_AcTrfase_dom1"/>
</dbReference>
<dbReference type="InterPro" id="IPR042112">
    <property type="entry name" value="P_AcTrfase_dom2"/>
</dbReference>
<evidence type="ECO:0000256" key="11">
    <source>
        <dbReference type="ARBA" id="ARBA00031108"/>
    </source>
</evidence>
<dbReference type="OrthoDB" id="9808984at2"/>
<protein>
    <recommendedName>
        <fullName evidence="7 12">Phosphate acetyltransferase</fullName>
        <ecNumber evidence="6 12">2.3.1.8</ecNumber>
    </recommendedName>
    <alternativeName>
        <fullName evidence="11 12">Phosphotransacetylase</fullName>
    </alternativeName>
</protein>
<evidence type="ECO:0000256" key="2">
    <source>
        <dbReference type="ARBA" id="ARBA00004989"/>
    </source>
</evidence>
<reference evidence="15" key="2">
    <citation type="submission" date="2020-09" db="EMBL/GenBank/DDBJ databases">
        <authorList>
            <person name="Sun Q."/>
            <person name="Zhou Y."/>
        </authorList>
    </citation>
    <scope>NUCLEOTIDE SEQUENCE</scope>
    <source>
        <strain evidence="15">CGMCC 1.15758</strain>
    </source>
</reference>
<dbReference type="PANTHER" id="PTHR43356">
    <property type="entry name" value="PHOSPHATE ACETYLTRANSFERASE"/>
    <property type="match status" value="1"/>
</dbReference>
<dbReference type="EMBL" id="BMJS01000028">
    <property type="protein sequence ID" value="GGG03767.1"/>
    <property type="molecule type" value="Genomic_DNA"/>
</dbReference>
<dbReference type="Gene3D" id="3.40.50.10950">
    <property type="match status" value="1"/>
</dbReference>
<gene>
    <name evidence="15" type="primary">pta</name>
    <name evidence="15" type="ORF">GCM10010995_21540</name>
</gene>
<evidence type="ECO:0000256" key="7">
    <source>
        <dbReference type="ARBA" id="ARBA00021528"/>
    </source>
</evidence>
<reference evidence="15" key="1">
    <citation type="journal article" date="2014" name="Int. J. Syst. Evol. Microbiol.">
        <title>Complete genome sequence of Corynebacterium casei LMG S-19264T (=DSM 44701T), isolated from a smear-ripened cheese.</title>
        <authorList>
            <consortium name="US DOE Joint Genome Institute (JGI-PGF)"/>
            <person name="Walter F."/>
            <person name="Albersmeier A."/>
            <person name="Kalinowski J."/>
            <person name="Ruckert C."/>
        </authorList>
    </citation>
    <scope>NUCLEOTIDE SEQUENCE</scope>
    <source>
        <strain evidence="15">CGMCC 1.15758</strain>
    </source>
</reference>
<dbReference type="Pfam" id="PF07085">
    <property type="entry name" value="DRTGG"/>
    <property type="match status" value="1"/>
</dbReference>
<organism evidence="15 16">
    <name type="scientific">Cysteiniphilum litorale</name>
    <dbReference type="NCBI Taxonomy" id="2056700"/>
    <lineage>
        <taxon>Bacteria</taxon>
        <taxon>Pseudomonadati</taxon>
        <taxon>Pseudomonadota</taxon>
        <taxon>Gammaproteobacteria</taxon>
        <taxon>Thiotrichales</taxon>
        <taxon>Fastidiosibacteraceae</taxon>
        <taxon>Cysteiniphilum</taxon>
    </lineage>
</organism>
<keyword evidence="16" id="KW-1185">Reference proteome</keyword>
<evidence type="ECO:0000256" key="1">
    <source>
        <dbReference type="ARBA" id="ARBA00004496"/>
    </source>
</evidence>
<accession>A0A8J3E9T7</accession>
<dbReference type="InterPro" id="IPR028979">
    <property type="entry name" value="Ser_kin/Pase_Hpr-like_N_sf"/>
</dbReference>
<evidence type="ECO:0000256" key="10">
    <source>
        <dbReference type="ARBA" id="ARBA00023315"/>
    </source>
</evidence>
<evidence type="ECO:0000313" key="16">
    <source>
        <dbReference type="Proteomes" id="UP000636949"/>
    </source>
</evidence>
<evidence type="ECO:0000256" key="8">
    <source>
        <dbReference type="ARBA" id="ARBA00022490"/>
    </source>
</evidence>
<evidence type="ECO:0000256" key="12">
    <source>
        <dbReference type="PIRNR" id="PIRNR006107"/>
    </source>
</evidence>
<dbReference type="Gene3D" id="3.40.1390.20">
    <property type="entry name" value="HprK N-terminal domain-like"/>
    <property type="match status" value="1"/>
</dbReference>
<dbReference type="NCBIfam" id="TIGR00651">
    <property type="entry name" value="pta"/>
    <property type="match status" value="1"/>
</dbReference>
<proteinExistence type="inferred from homology"/>
<dbReference type="SUPFAM" id="SSF53659">
    <property type="entry name" value="Isocitrate/Isopropylmalate dehydrogenase-like"/>
    <property type="match status" value="1"/>
</dbReference>
<name>A0A8J3E9T7_9GAMM</name>
<evidence type="ECO:0000256" key="6">
    <source>
        <dbReference type="ARBA" id="ARBA00012707"/>
    </source>
</evidence>
<dbReference type="RefSeq" id="WP_117003477.1">
    <property type="nucleotide sequence ID" value="NZ_BMJS01000028.1"/>
</dbReference>
<dbReference type="Gene3D" id="3.40.50.10750">
    <property type="entry name" value="Isocitrate/Isopropylmalate dehydrogenase-like"/>
    <property type="match status" value="1"/>
</dbReference>
<dbReference type="InterPro" id="IPR002505">
    <property type="entry name" value="PTA_PTB"/>
</dbReference>
<evidence type="ECO:0000256" key="9">
    <source>
        <dbReference type="ARBA" id="ARBA00022679"/>
    </source>
</evidence>
<comment type="similarity">
    <text evidence="4 12">In the N-terminal section; belongs to the CobB/CobQ family.</text>
</comment>
<feature type="domain" description="Phosphate acetyl/butaryl transferase" evidence="13">
    <location>
        <begin position="376"/>
        <end position="691"/>
    </location>
</feature>
<dbReference type="PANTHER" id="PTHR43356:SF3">
    <property type="entry name" value="PHOSPHATE ACETYLTRANSFERASE"/>
    <property type="match status" value="1"/>
</dbReference>